<name>A0A6P7J747_9TELE</name>
<dbReference type="PANTHER" id="PTHR46883:SF1">
    <property type="entry name" value="BARDET-BIEDL SYNDROME 12 PROTEIN"/>
    <property type="match status" value="1"/>
</dbReference>
<dbReference type="InterPro" id="IPR002423">
    <property type="entry name" value="Cpn60/GroEL/TCP-1"/>
</dbReference>
<evidence type="ECO:0000313" key="1">
    <source>
        <dbReference type="Proteomes" id="UP000515145"/>
    </source>
</evidence>
<evidence type="ECO:0000313" key="2">
    <source>
        <dbReference type="RefSeq" id="XP_028272569.1"/>
    </source>
</evidence>
<accession>A0A6P7J747</accession>
<protein>
    <submittedName>
        <fullName evidence="2">Chaperonin-containing T-complex member BBS12</fullName>
    </submittedName>
</protein>
<dbReference type="AlphaFoldDB" id="A0A6P7J747"/>
<dbReference type="SUPFAM" id="SSF48592">
    <property type="entry name" value="GroEL equatorial domain-like"/>
    <property type="match status" value="1"/>
</dbReference>
<dbReference type="InParanoid" id="A0A6P7J747"/>
<dbReference type="SUPFAM" id="SSF52029">
    <property type="entry name" value="GroEL apical domain-like"/>
    <property type="match status" value="1"/>
</dbReference>
<dbReference type="PANTHER" id="PTHR46883">
    <property type="entry name" value="BARDET-BIEDL SYNDROME 12 PROTEIN"/>
    <property type="match status" value="1"/>
</dbReference>
<organism evidence="1 2">
    <name type="scientific">Parambassis ranga</name>
    <name type="common">Indian glassy fish</name>
    <dbReference type="NCBI Taxonomy" id="210632"/>
    <lineage>
        <taxon>Eukaryota</taxon>
        <taxon>Metazoa</taxon>
        <taxon>Chordata</taxon>
        <taxon>Craniata</taxon>
        <taxon>Vertebrata</taxon>
        <taxon>Euteleostomi</taxon>
        <taxon>Actinopterygii</taxon>
        <taxon>Neopterygii</taxon>
        <taxon>Teleostei</taxon>
        <taxon>Neoteleostei</taxon>
        <taxon>Acanthomorphata</taxon>
        <taxon>Ovalentaria</taxon>
        <taxon>Ambassidae</taxon>
        <taxon>Parambassis</taxon>
    </lineage>
</organism>
<dbReference type="InterPro" id="IPR027413">
    <property type="entry name" value="GROEL-like_equatorial_sf"/>
</dbReference>
<reference evidence="2" key="1">
    <citation type="submission" date="2025-08" db="UniProtKB">
        <authorList>
            <consortium name="RefSeq"/>
        </authorList>
    </citation>
    <scope>IDENTIFICATION</scope>
</reference>
<dbReference type="Gene3D" id="3.50.7.10">
    <property type="entry name" value="GroEL"/>
    <property type="match status" value="1"/>
</dbReference>
<dbReference type="GO" id="GO:0051131">
    <property type="term" value="P:chaperone-mediated protein complex assembly"/>
    <property type="evidence" value="ECO:0007669"/>
    <property type="project" value="InterPro"/>
</dbReference>
<dbReference type="GeneID" id="114442911"/>
<sequence>MLGSTILNGRQHVGLQKLSALAGISHSCLGPGRKYKFITDDTSGESALVCSCFRIVESLQLTCAVGQLVHETLQAHQKVYHSGSGCLLFLAGAWSRAALDCLQQGITVPQIISAMFEGMEICADVCRKCAVSTEGLGVSHKVSQASCTVQKHKVLNVSERRRVKLSRHFCESTSEYEVIPAPQLPDITHLAEGLSHNCDDTMKLVVEAIQLQSETNQQDSRRFAFDVSKVMTCVLPGLTEGHACVVQGSVFLLSAEQTSVAHHLNEQALKVALITGDLSDTYRHVGFNRPTSVQHVSDRLNLLGLSREDEWVEKAVTVLLNLEVNLILSSGVACEKVIQHCCRHHILVVEKVKASVLKTFAASTGAVPVTYVTQLTQHSVGTGVKSAIWRDLSGHKGTTAAAVSVSTARNSGLVTAVLTSCLHGKLQALEDQFWACAYRLHHALNDRALLPGAGRTEMLCIHHLQRRAEMHAKQELKGVQQTQPGTAAVLRLMADGLIDYTSTIMVNSGRFSKVSARTVVCQHVQDVNTHVSSAASFPQLLLEGDPAVKLDKAPAVEVYDNLSVKQEAWRKALDLVSLVLQTDAEVITGVGQSTDNLMML</sequence>
<gene>
    <name evidence="2" type="primary">bbs12</name>
</gene>
<dbReference type="Gene3D" id="1.10.560.10">
    <property type="entry name" value="GroEL-like equatorial domain"/>
    <property type="match status" value="2"/>
</dbReference>
<dbReference type="GO" id="GO:0005524">
    <property type="term" value="F:ATP binding"/>
    <property type="evidence" value="ECO:0007669"/>
    <property type="project" value="InterPro"/>
</dbReference>
<dbReference type="GO" id="GO:0045494">
    <property type="term" value="P:photoreceptor cell maintenance"/>
    <property type="evidence" value="ECO:0007669"/>
    <property type="project" value="TreeGrafter"/>
</dbReference>
<dbReference type="RefSeq" id="XP_028272569.1">
    <property type="nucleotide sequence ID" value="XM_028416768.1"/>
</dbReference>
<dbReference type="Proteomes" id="UP000515145">
    <property type="component" value="Chromosome 10"/>
</dbReference>
<dbReference type="InterPro" id="IPR027409">
    <property type="entry name" value="GroEL-like_apical_dom_sf"/>
</dbReference>
<proteinExistence type="predicted"/>
<keyword evidence="1" id="KW-1185">Reference proteome</keyword>
<dbReference type="InterPro" id="IPR042984">
    <property type="entry name" value="BBS12"/>
</dbReference>
<dbReference type="FunCoup" id="A0A6P7J747">
    <property type="interactions" value="1072"/>
</dbReference>
<dbReference type="OrthoDB" id="10037098at2759"/>
<dbReference type="CTD" id="166379"/>
<dbReference type="Pfam" id="PF00118">
    <property type="entry name" value="Cpn60_TCP1"/>
    <property type="match status" value="1"/>
</dbReference>